<evidence type="ECO:0000313" key="3">
    <source>
        <dbReference type="Proteomes" id="UP000571183"/>
    </source>
</evidence>
<accession>A0A840DHF5</accession>
<evidence type="ECO:0000256" key="1">
    <source>
        <dbReference type="SAM" id="SignalP"/>
    </source>
</evidence>
<feature type="chain" id="PRO_5038819993" description="Alpha/beta hydrolase" evidence="1">
    <location>
        <begin position="24"/>
        <end position="549"/>
    </location>
</feature>
<reference evidence="2 3" key="1">
    <citation type="submission" date="2020-08" db="EMBL/GenBank/DDBJ databases">
        <title>Sequencing the genomes of 1000 actinobacteria strains.</title>
        <authorList>
            <person name="Klenk H.-P."/>
        </authorList>
    </citation>
    <scope>NUCLEOTIDE SEQUENCE [LARGE SCALE GENOMIC DNA]</scope>
    <source>
        <strain evidence="2 3">DSM 27064</strain>
    </source>
</reference>
<dbReference type="Proteomes" id="UP000571183">
    <property type="component" value="Unassembled WGS sequence"/>
</dbReference>
<dbReference type="EMBL" id="JACIFD010000004">
    <property type="protein sequence ID" value="MBB4071205.1"/>
    <property type="molecule type" value="Genomic_DNA"/>
</dbReference>
<dbReference type="Gene3D" id="3.40.50.1820">
    <property type="entry name" value="alpha/beta hydrolase"/>
    <property type="match status" value="1"/>
</dbReference>
<dbReference type="SUPFAM" id="SSF53474">
    <property type="entry name" value="alpha/beta-Hydrolases"/>
    <property type="match status" value="1"/>
</dbReference>
<proteinExistence type="predicted"/>
<evidence type="ECO:0008006" key="4">
    <source>
        <dbReference type="Google" id="ProtNLM"/>
    </source>
</evidence>
<comment type="caution">
    <text evidence="2">The sequence shown here is derived from an EMBL/GenBank/DDBJ whole genome shotgun (WGS) entry which is preliminary data.</text>
</comment>
<keyword evidence="3" id="KW-1185">Reference proteome</keyword>
<dbReference type="AlphaFoldDB" id="A0A840DHF5"/>
<dbReference type="RefSeq" id="WP_183304344.1">
    <property type="nucleotide sequence ID" value="NZ_JACIFD010000004.1"/>
</dbReference>
<gene>
    <name evidence="2" type="ORF">F5897_000497</name>
</gene>
<sequence>MKLLKGGAALVALLMLASCSNTGLGLNVSDVSGSASDGPHAAADRVIDATEISAGQNGTKIVRLDLGNSEIGEYAVPVRGTLVLPTSTSAAEAAPAESGGAAAKQPLIIVNHLRAPGCSDDTFAYPCTNSTERRFDIGMTYLGEHLAEQGYAVLIPDLSPVWVGADVASPYDQTKLWQQVVSRFVAEFENQNSAALQGIDTSQLDTSQLGLVLHSRSGILVNPAVELFGAARIKGVLAYGAAYDTFDAEMLSPAPADVPYLAVSGDLDADVGASANLWLGAHLGLPRSTPAIAATVPGLGHMYVNRVLSDAGLDDRIGCEELDCPDAAEHERFLREVAADWFGWAFYGADTSIPVTAGEFDGAAELAELAGLPARWLAASPAASSEQRVTLDAAAFKAFDGGSATLCVHPDPMQPGQPDNACPEPTKGVTEVAPVTPVNVLQRARAETTVTEVRTVAVHVAPHGSSELEADATALLMTLRFADGTTWEQQLTPAHPVLRNRATATDNGQYLLGTVRLVVPAEYAGKAVTAVELRAPAAPVELRAVDLLR</sequence>
<keyword evidence="1" id="KW-0732">Signal</keyword>
<feature type="signal peptide" evidence="1">
    <location>
        <begin position="1"/>
        <end position="23"/>
    </location>
</feature>
<protein>
    <recommendedName>
        <fullName evidence="4">Alpha/beta hydrolase</fullName>
    </recommendedName>
</protein>
<organism evidence="2 3">
    <name type="scientific">Canibacter oris</name>
    <dbReference type="NCBI Taxonomy" id="1365628"/>
    <lineage>
        <taxon>Bacteria</taxon>
        <taxon>Bacillati</taxon>
        <taxon>Actinomycetota</taxon>
        <taxon>Actinomycetes</taxon>
        <taxon>Micrococcales</taxon>
        <taxon>Microbacteriaceae</taxon>
        <taxon>Canibacter</taxon>
    </lineage>
</organism>
<evidence type="ECO:0000313" key="2">
    <source>
        <dbReference type="EMBL" id="MBB4071205.1"/>
    </source>
</evidence>
<name>A0A840DHF5_9MICO</name>
<dbReference type="PROSITE" id="PS51257">
    <property type="entry name" value="PROKAR_LIPOPROTEIN"/>
    <property type="match status" value="1"/>
</dbReference>
<dbReference type="InterPro" id="IPR029058">
    <property type="entry name" value="AB_hydrolase_fold"/>
</dbReference>